<dbReference type="EMBL" id="JBAGNM010000003">
    <property type="protein sequence ID" value="MEW6954301.1"/>
    <property type="molecule type" value="Genomic_DNA"/>
</dbReference>
<dbReference type="Proteomes" id="UP001555100">
    <property type="component" value="Unassembled WGS sequence"/>
</dbReference>
<keyword evidence="2" id="KW-1185">Reference proteome</keyword>
<evidence type="ECO:0000313" key="2">
    <source>
        <dbReference type="Proteomes" id="UP001555100"/>
    </source>
</evidence>
<organism evidence="1 2">
    <name type="scientific">Trueperella pyogenes</name>
    <dbReference type="NCBI Taxonomy" id="1661"/>
    <lineage>
        <taxon>Bacteria</taxon>
        <taxon>Bacillati</taxon>
        <taxon>Actinomycetota</taxon>
        <taxon>Actinomycetes</taxon>
        <taxon>Actinomycetales</taxon>
        <taxon>Actinomycetaceae</taxon>
        <taxon>Trueperella</taxon>
    </lineage>
</organism>
<gene>
    <name evidence="1" type="ORF">V3M73_04615</name>
</gene>
<proteinExistence type="predicted"/>
<accession>A0ABV3NAQ6</accession>
<reference evidence="1 2" key="1">
    <citation type="submission" date="2024-01" db="EMBL/GenBank/DDBJ databases">
        <title>Genomic analysis and antimicrobial resistance profiles of Trueperella pyogenes isolated from domestic and wild animals.</title>
        <authorList>
            <person name="Magossi G."/>
            <person name="Gzyl K.E."/>
            <person name="Holman D.B."/>
            <person name="Amat S."/>
        </authorList>
    </citation>
    <scope>NUCLEOTIDE SEQUENCE [LARGE SCALE GENOMIC DNA]</scope>
    <source>
        <strain evidence="1 2">1494</strain>
    </source>
</reference>
<evidence type="ECO:0000313" key="1">
    <source>
        <dbReference type="EMBL" id="MEW6954301.1"/>
    </source>
</evidence>
<dbReference type="RefSeq" id="WP_367245898.1">
    <property type="nucleotide sequence ID" value="NZ_JBAGNM010000003.1"/>
</dbReference>
<evidence type="ECO:0008006" key="3">
    <source>
        <dbReference type="Google" id="ProtNLM"/>
    </source>
</evidence>
<comment type="caution">
    <text evidence="1">The sequence shown here is derived from an EMBL/GenBank/DDBJ whole genome shotgun (WGS) entry which is preliminary data.</text>
</comment>
<name>A0ABV3NAQ6_9ACTO</name>
<protein>
    <recommendedName>
        <fullName evidence="3">Addiction module toxin RelE</fullName>
    </recommendedName>
</protein>
<sequence>MSYVVLTTNRFDKAFKKLDSHTQKIIKGWITKNLIDCADPMSRGKGLTATRGHPWAYLRAQHSEPLTKTIPRQ</sequence>